<dbReference type="RefSeq" id="WP_092889666.1">
    <property type="nucleotide sequence ID" value="NZ_CP061498.1"/>
</dbReference>
<dbReference type="Proteomes" id="UP000198539">
    <property type="component" value="Unassembled WGS sequence"/>
</dbReference>
<feature type="domain" description="UspA" evidence="5">
    <location>
        <begin position="1"/>
        <end position="193"/>
    </location>
</feature>
<keyword evidence="3" id="KW-0067">ATP-binding</keyword>
<dbReference type="PRINTS" id="PR01438">
    <property type="entry name" value="UNVRSLSTRESS"/>
</dbReference>
<dbReference type="InterPro" id="IPR014729">
    <property type="entry name" value="Rossmann-like_a/b/a_fold"/>
</dbReference>
<protein>
    <submittedName>
        <fullName evidence="6">Universal stress protein family protein</fullName>
    </submittedName>
</protein>
<feature type="region of interest" description="Disordered" evidence="4">
    <location>
        <begin position="90"/>
        <end position="135"/>
    </location>
</feature>
<accession>A0A1H3A2D1</accession>
<sequence length="335" mass="34641">MRTIIAATDLSARSAQVLGRAVSLARAMATGPGGRPQAAPRIILVHVIEPAGFSPRRALGMKGREGTDGGALADLESLAAPFRAGTSGGNGVDIAGAQGEAPPGAGASQGTTLEHAIAPSPDQGPNPSSNPGPQIACRVAKGTPEDVLSALVAELGADLLILGLHRERRVLDTLRLSTMERILLGSDCPVLIAHQPPTQAYATVLGAVDFGPASARALVVAGQIAPGARFHAIHALHQPLRDKFSPGDPDDTTGMIQAAMLRKAFCETPGLPAALDTPEIIPGGLYEVLMFRLDELRPDLLAIGTQSNRIEGALGHYARDLMRAPPTDMLIARPG</sequence>
<dbReference type="InterPro" id="IPR006016">
    <property type="entry name" value="UspA"/>
</dbReference>
<keyword evidence="7" id="KW-1185">Reference proteome</keyword>
<evidence type="ECO:0000313" key="7">
    <source>
        <dbReference type="Proteomes" id="UP000198539"/>
    </source>
</evidence>
<dbReference type="EMBL" id="FNOM01000006">
    <property type="protein sequence ID" value="SDX23354.1"/>
    <property type="molecule type" value="Genomic_DNA"/>
</dbReference>
<name>A0A1H3A2D1_9RHOB</name>
<gene>
    <name evidence="6" type="ORF">SAMN04488238_106163</name>
</gene>
<reference evidence="6 7" key="1">
    <citation type="submission" date="2016-10" db="EMBL/GenBank/DDBJ databases">
        <authorList>
            <person name="de Groot N.N."/>
        </authorList>
    </citation>
    <scope>NUCLEOTIDE SEQUENCE [LARGE SCALE GENOMIC DNA]</scope>
    <source>
        <strain evidence="6 7">CGMCC 1.8894</strain>
    </source>
</reference>
<comment type="similarity">
    <text evidence="1">Belongs to the universal stress protein A family.</text>
</comment>
<dbReference type="SUPFAM" id="SSF52402">
    <property type="entry name" value="Adenine nucleotide alpha hydrolases-like"/>
    <property type="match status" value="2"/>
</dbReference>
<dbReference type="InterPro" id="IPR006015">
    <property type="entry name" value="Universal_stress_UspA"/>
</dbReference>
<dbReference type="STRING" id="564137.SAMN04488238_106163"/>
<dbReference type="CDD" id="cd00293">
    <property type="entry name" value="USP-like"/>
    <property type="match status" value="1"/>
</dbReference>
<dbReference type="PANTHER" id="PTHR46268:SF27">
    <property type="entry name" value="UNIVERSAL STRESS PROTEIN RV2623"/>
    <property type="match status" value="1"/>
</dbReference>
<evidence type="ECO:0000256" key="1">
    <source>
        <dbReference type="ARBA" id="ARBA00008791"/>
    </source>
</evidence>
<feature type="compositionally biased region" description="Low complexity" evidence="4">
    <location>
        <begin position="95"/>
        <end position="110"/>
    </location>
</feature>
<dbReference type="OrthoDB" id="5564966at2"/>
<evidence type="ECO:0000256" key="2">
    <source>
        <dbReference type="ARBA" id="ARBA00022741"/>
    </source>
</evidence>
<dbReference type="Gene3D" id="3.40.50.620">
    <property type="entry name" value="HUPs"/>
    <property type="match status" value="2"/>
</dbReference>
<evidence type="ECO:0000256" key="4">
    <source>
        <dbReference type="SAM" id="MobiDB-lite"/>
    </source>
</evidence>
<proteinExistence type="inferred from homology"/>
<evidence type="ECO:0000259" key="5">
    <source>
        <dbReference type="Pfam" id="PF00582"/>
    </source>
</evidence>
<keyword evidence="2" id="KW-0547">Nucleotide-binding</keyword>
<dbReference type="PANTHER" id="PTHR46268">
    <property type="entry name" value="STRESS RESPONSE PROTEIN NHAX"/>
    <property type="match status" value="1"/>
</dbReference>
<evidence type="ECO:0000313" key="6">
    <source>
        <dbReference type="EMBL" id="SDX23354.1"/>
    </source>
</evidence>
<dbReference type="GO" id="GO:0005524">
    <property type="term" value="F:ATP binding"/>
    <property type="evidence" value="ECO:0007669"/>
    <property type="project" value="UniProtKB-KW"/>
</dbReference>
<organism evidence="6 7">
    <name type="scientific">Roseicitreum antarcticum</name>
    <dbReference type="NCBI Taxonomy" id="564137"/>
    <lineage>
        <taxon>Bacteria</taxon>
        <taxon>Pseudomonadati</taxon>
        <taxon>Pseudomonadota</taxon>
        <taxon>Alphaproteobacteria</taxon>
        <taxon>Rhodobacterales</taxon>
        <taxon>Paracoccaceae</taxon>
        <taxon>Roseicitreum</taxon>
    </lineage>
</organism>
<dbReference type="Pfam" id="PF00582">
    <property type="entry name" value="Usp"/>
    <property type="match status" value="1"/>
</dbReference>
<evidence type="ECO:0000256" key="3">
    <source>
        <dbReference type="ARBA" id="ARBA00022840"/>
    </source>
</evidence>
<dbReference type="AlphaFoldDB" id="A0A1H3A2D1"/>